<dbReference type="Proteomes" id="UP001427805">
    <property type="component" value="Unassembled WGS sequence"/>
</dbReference>
<dbReference type="Pfam" id="PF12277">
    <property type="entry name" value="DUF3618"/>
    <property type="match status" value="1"/>
</dbReference>
<keyword evidence="1" id="KW-1133">Transmembrane helix</keyword>
<accession>A0ABV0B9M7</accession>
<evidence type="ECO:0000256" key="1">
    <source>
        <dbReference type="SAM" id="Phobius"/>
    </source>
</evidence>
<keyword evidence="3" id="KW-1185">Reference proteome</keyword>
<gene>
    <name evidence="2" type="ORF">TPR58_12080</name>
</gene>
<organism evidence="2 3">
    <name type="scientific">Sphingomonas rustica</name>
    <dbReference type="NCBI Taxonomy" id="3103142"/>
    <lineage>
        <taxon>Bacteria</taxon>
        <taxon>Pseudomonadati</taxon>
        <taxon>Pseudomonadota</taxon>
        <taxon>Alphaproteobacteria</taxon>
        <taxon>Sphingomonadales</taxon>
        <taxon>Sphingomonadaceae</taxon>
        <taxon>Sphingomonas</taxon>
    </lineage>
</organism>
<comment type="caution">
    <text evidence="2">The sequence shown here is derived from an EMBL/GenBank/DDBJ whole genome shotgun (WGS) entry which is preliminary data.</text>
</comment>
<proteinExistence type="predicted"/>
<dbReference type="InterPro" id="IPR022062">
    <property type="entry name" value="DUF3618"/>
</dbReference>
<keyword evidence="1" id="KW-0812">Transmembrane</keyword>
<evidence type="ECO:0000313" key="3">
    <source>
        <dbReference type="Proteomes" id="UP001427805"/>
    </source>
</evidence>
<reference evidence="2 3" key="1">
    <citation type="submission" date="2024-05" db="EMBL/GenBank/DDBJ databases">
        <title>Sphingomonas sp. HF-S3 16S ribosomal RNA gene Genome sequencing and assembly.</title>
        <authorList>
            <person name="Lee H."/>
        </authorList>
    </citation>
    <scope>NUCLEOTIDE SEQUENCE [LARGE SCALE GENOMIC DNA]</scope>
    <source>
        <strain evidence="2 3">HF-S3</strain>
    </source>
</reference>
<dbReference type="RefSeq" id="WP_346246915.1">
    <property type="nucleotide sequence ID" value="NZ_JBDIZK010000006.1"/>
</dbReference>
<protein>
    <submittedName>
        <fullName evidence="2">DUF3618 domain-containing protein</fullName>
    </submittedName>
</protein>
<feature type="transmembrane region" description="Helical" evidence="1">
    <location>
        <begin position="62"/>
        <end position="80"/>
    </location>
</feature>
<sequence length="102" mass="10747">MTDIQAAEARAKAARERLSSTINQLQYRLKPSTLAQGAIDTATESAKSIALKGATEVRNRPVAAAAVAGAIGLFLSRGWISRTLAKRKKATNDGETDPPRAG</sequence>
<dbReference type="EMBL" id="JBDIZK010000006">
    <property type="protein sequence ID" value="MEN3747907.1"/>
    <property type="molecule type" value="Genomic_DNA"/>
</dbReference>
<keyword evidence="1" id="KW-0472">Membrane</keyword>
<name>A0ABV0B9M7_9SPHN</name>
<evidence type="ECO:0000313" key="2">
    <source>
        <dbReference type="EMBL" id="MEN3747907.1"/>
    </source>
</evidence>